<organism evidence="1 2">
    <name type="scientific">Moraxella canis</name>
    <dbReference type="NCBI Taxonomy" id="90239"/>
    <lineage>
        <taxon>Bacteria</taxon>
        <taxon>Pseudomonadati</taxon>
        <taxon>Pseudomonadota</taxon>
        <taxon>Gammaproteobacteria</taxon>
        <taxon>Moraxellales</taxon>
        <taxon>Moraxellaceae</taxon>
        <taxon>Moraxella</taxon>
    </lineage>
</organism>
<dbReference type="Gene3D" id="1.10.10.10">
    <property type="entry name" value="Winged helix-like DNA-binding domain superfamily/Winged helix DNA-binding domain"/>
    <property type="match status" value="1"/>
</dbReference>
<proteinExistence type="predicted"/>
<reference evidence="1 2" key="1">
    <citation type="submission" date="2017-02" db="EMBL/GenBank/DDBJ databases">
        <title>Draft genome sequence of Moraxella canis CCUG 8415A type strain.</title>
        <authorList>
            <person name="Engstrom-Jakobsson H."/>
            <person name="Salva-Serra F."/>
            <person name="Thorell K."/>
            <person name="Gonzales-Siles L."/>
            <person name="Karlsson R."/>
            <person name="Boulund F."/>
            <person name="Engstrand L."/>
            <person name="Moore E."/>
        </authorList>
    </citation>
    <scope>NUCLEOTIDE SEQUENCE [LARGE SCALE GENOMIC DNA]</scope>
    <source>
        <strain evidence="1 2">CCUG 8415A</strain>
    </source>
</reference>
<evidence type="ECO:0000313" key="2">
    <source>
        <dbReference type="Proteomes" id="UP000190322"/>
    </source>
</evidence>
<dbReference type="EMBL" id="MUXT01000008">
    <property type="protein sequence ID" value="OOR83164.1"/>
    <property type="molecule type" value="Genomic_DNA"/>
</dbReference>
<dbReference type="InterPro" id="IPR036388">
    <property type="entry name" value="WH-like_DNA-bd_sf"/>
</dbReference>
<dbReference type="RefSeq" id="WP_078256141.1">
    <property type="nucleotide sequence ID" value="NZ_MUXT01000008.1"/>
</dbReference>
<accession>A0A1S9ZI65</accession>
<protein>
    <submittedName>
        <fullName evidence="1">Uncharacterized protein</fullName>
    </submittedName>
</protein>
<gene>
    <name evidence="1" type="ORF">B0180_06175</name>
</gene>
<name>A0A1S9ZI65_9GAMM</name>
<dbReference type="Proteomes" id="UP000190322">
    <property type="component" value="Unassembled WGS sequence"/>
</dbReference>
<sequence>MLKAEYNWLQGISYQDQESYILLHFSDLLAFLIEHTNQAYTKYDYIKMVDFKGCAVKECMS</sequence>
<evidence type="ECO:0000313" key="1">
    <source>
        <dbReference type="EMBL" id="OOR83164.1"/>
    </source>
</evidence>
<dbReference type="AlphaFoldDB" id="A0A1S9ZI65"/>
<comment type="caution">
    <text evidence="1">The sequence shown here is derived from an EMBL/GenBank/DDBJ whole genome shotgun (WGS) entry which is preliminary data.</text>
</comment>